<evidence type="ECO:0000313" key="2">
    <source>
        <dbReference type="EMBL" id="ORX37833.1"/>
    </source>
</evidence>
<sequence length="172" mass="18552">MNTNYQPYHPAHAQENKEQFNQGMYTTYQPYHPAFAQESKEQFNQAPPPFAANSPAWNGQAYVNQVPYNANAAPASINAVPHNHGVLPLPNTTVLKSSRLVSPISFGTSITWIVLGGICVIAAIAMMVVNGGAYPGGIGLLAAGLIWLASGTVWLVMIKVHRSRQKKQGIPS</sequence>
<keyword evidence="1" id="KW-1133">Transmembrane helix</keyword>
<keyword evidence="1" id="KW-0812">Transmembrane</keyword>
<dbReference type="AlphaFoldDB" id="A0A1Y1UIE7"/>
<comment type="caution">
    <text evidence="2">The sequence shown here is derived from an EMBL/GenBank/DDBJ whole genome shotgun (WGS) entry which is preliminary data.</text>
</comment>
<feature type="transmembrane region" description="Helical" evidence="1">
    <location>
        <begin position="106"/>
        <end position="128"/>
    </location>
</feature>
<evidence type="ECO:0000256" key="1">
    <source>
        <dbReference type="SAM" id="Phobius"/>
    </source>
</evidence>
<gene>
    <name evidence="2" type="ORF">BD324DRAFT_650378</name>
</gene>
<organism evidence="2 3">
    <name type="scientific">Kockovaella imperatae</name>
    <dbReference type="NCBI Taxonomy" id="4999"/>
    <lineage>
        <taxon>Eukaryota</taxon>
        <taxon>Fungi</taxon>
        <taxon>Dikarya</taxon>
        <taxon>Basidiomycota</taxon>
        <taxon>Agaricomycotina</taxon>
        <taxon>Tremellomycetes</taxon>
        <taxon>Tremellales</taxon>
        <taxon>Cuniculitremaceae</taxon>
        <taxon>Kockovaella</taxon>
    </lineage>
</organism>
<keyword evidence="3" id="KW-1185">Reference proteome</keyword>
<dbReference type="RefSeq" id="XP_021871820.1">
    <property type="nucleotide sequence ID" value="XM_022018136.1"/>
</dbReference>
<accession>A0A1Y1UIE7</accession>
<dbReference type="EMBL" id="NBSH01000005">
    <property type="protein sequence ID" value="ORX37833.1"/>
    <property type="molecule type" value="Genomic_DNA"/>
</dbReference>
<dbReference type="Proteomes" id="UP000193218">
    <property type="component" value="Unassembled WGS sequence"/>
</dbReference>
<feature type="transmembrane region" description="Helical" evidence="1">
    <location>
        <begin position="134"/>
        <end position="157"/>
    </location>
</feature>
<name>A0A1Y1UIE7_9TREE</name>
<reference evidence="2 3" key="1">
    <citation type="submission" date="2017-03" db="EMBL/GenBank/DDBJ databases">
        <title>Widespread Adenine N6-methylation of Active Genes in Fungi.</title>
        <authorList>
            <consortium name="DOE Joint Genome Institute"/>
            <person name="Mondo S.J."/>
            <person name="Dannebaum R.O."/>
            <person name="Kuo R.C."/>
            <person name="Louie K.B."/>
            <person name="Bewick A.J."/>
            <person name="Labutti K."/>
            <person name="Haridas S."/>
            <person name="Kuo A."/>
            <person name="Salamov A."/>
            <person name="Ahrendt S.R."/>
            <person name="Lau R."/>
            <person name="Bowen B.P."/>
            <person name="Lipzen A."/>
            <person name="Sullivan W."/>
            <person name="Andreopoulos W.B."/>
            <person name="Clum A."/>
            <person name="Lindquist E."/>
            <person name="Daum C."/>
            <person name="Northen T.R."/>
            <person name="Ramamoorthy G."/>
            <person name="Schmitz R.J."/>
            <person name="Gryganskyi A."/>
            <person name="Culley D."/>
            <person name="Magnuson J."/>
            <person name="James T.Y."/>
            <person name="O'Malley M.A."/>
            <person name="Stajich J.E."/>
            <person name="Spatafora J.W."/>
            <person name="Visel A."/>
            <person name="Grigoriev I.V."/>
        </authorList>
    </citation>
    <scope>NUCLEOTIDE SEQUENCE [LARGE SCALE GENOMIC DNA]</scope>
    <source>
        <strain evidence="2 3">NRRL Y-17943</strain>
    </source>
</reference>
<protein>
    <submittedName>
        <fullName evidence="2">Uncharacterized protein</fullName>
    </submittedName>
</protein>
<keyword evidence="1" id="KW-0472">Membrane</keyword>
<proteinExistence type="predicted"/>
<evidence type="ECO:0000313" key="3">
    <source>
        <dbReference type="Proteomes" id="UP000193218"/>
    </source>
</evidence>
<dbReference type="GeneID" id="33559945"/>
<dbReference type="InParanoid" id="A0A1Y1UIE7"/>